<evidence type="ECO:0000256" key="1">
    <source>
        <dbReference type="SAM" id="Phobius"/>
    </source>
</evidence>
<dbReference type="Pfam" id="PF16344">
    <property type="entry name" value="FecR_C"/>
    <property type="match status" value="1"/>
</dbReference>
<reference evidence="4 5" key="1">
    <citation type="submission" date="2018-06" db="EMBL/GenBank/DDBJ databases">
        <title>Genomic Encyclopedia of Archaeal and Bacterial Type Strains, Phase II (KMG-II): from individual species to whole genera.</title>
        <authorList>
            <person name="Goeker M."/>
        </authorList>
    </citation>
    <scope>NUCLEOTIDE SEQUENCE [LARGE SCALE GENOMIC DNA]</scope>
    <source>
        <strain evidence="4 5">DSM 29821</strain>
    </source>
</reference>
<dbReference type="InterPro" id="IPR006860">
    <property type="entry name" value="FecR"/>
</dbReference>
<gene>
    <name evidence="4" type="ORF">CLV59_108311</name>
</gene>
<comment type="caution">
    <text evidence="4">The sequence shown here is derived from an EMBL/GenBank/DDBJ whole genome shotgun (WGS) entry which is preliminary data.</text>
</comment>
<accession>A0A327VRX0</accession>
<keyword evidence="1" id="KW-0812">Transmembrane</keyword>
<feature type="transmembrane region" description="Helical" evidence="1">
    <location>
        <begin position="109"/>
        <end position="129"/>
    </location>
</feature>
<keyword evidence="1" id="KW-1133">Transmembrane helix</keyword>
<dbReference type="Proteomes" id="UP000249819">
    <property type="component" value="Unassembled WGS sequence"/>
</dbReference>
<dbReference type="Gene3D" id="3.55.50.30">
    <property type="match status" value="1"/>
</dbReference>
<protein>
    <submittedName>
        <fullName evidence="4">Ferric-dicitrate binding protein FerR (Iron transport regulator)</fullName>
    </submittedName>
</protein>
<feature type="domain" description="FecR protein" evidence="2">
    <location>
        <begin position="140"/>
        <end position="240"/>
    </location>
</feature>
<dbReference type="Gene3D" id="2.60.120.1440">
    <property type="match status" value="1"/>
</dbReference>
<dbReference type="Pfam" id="PF04773">
    <property type="entry name" value="FecR"/>
    <property type="match status" value="1"/>
</dbReference>
<dbReference type="EMBL" id="QLMA01000008">
    <property type="protein sequence ID" value="RAJ76790.1"/>
    <property type="molecule type" value="Genomic_DNA"/>
</dbReference>
<dbReference type="PANTHER" id="PTHR30273">
    <property type="entry name" value="PERIPLASMIC SIGNAL SENSOR AND SIGMA FACTOR ACTIVATOR FECR-RELATED"/>
    <property type="match status" value="1"/>
</dbReference>
<dbReference type="PIRSF" id="PIRSF018266">
    <property type="entry name" value="FecR"/>
    <property type="match status" value="1"/>
</dbReference>
<evidence type="ECO:0000259" key="3">
    <source>
        <dbReference type="Pfam" id="PF16344"/>
    </source>
</evidence>
<organism evidence="4 5">
    <name type="scientific">Chitinophaga dinghuensis</name>
    <dbReference type="NCBI Taxonomy" id="1539050"/>
    <lineage>
        <taxon>Bacteria</taxon>
        <taxon>Pseudomonadati</taxon>
        <taxon>Bacteroidota</taxon>
        <taxon>Chitinophagia</taxon>
        <taxon>Chitinophagales</taxon>
        <taxon>Chitinophagaceae</taxon>
        <taxon>Chitinophaga</taxon>
    </lineage>
</organism>
<dbReference type="InterPro" id="IPR012373">
    <property type="entry name" value="Ferrdict_sens_TM"/>
</dbReference>
<evidence type="ECO:0000313" key="5">
    <source>
        <dbReference type="Proteomes" id="UP000249819"/>
    </source>
</evidence>
<evidence type="ECO:0000313" key="4">
    <source>
        <dbReference type="EMBL" id="RAJ76790.1"/>
    </source>
</evidence>
<dbReference type="AlphaFoldDB" id="A0A327VRX0"/>
<dbReference type="RefSeq" id="WP_111594489.1">
    <property type="nucleotide sequence ID" value="NZ_QLMA01000008.1"/>
</dbReference>
<proteinExistence type="predicted"/>
<evidence type="ECO:0000259" key="2">
    <source>
        <dbReference type="Pfam" id="PF04773"/>
    </source>
</evidence>
<dbReference type="PANTHER" id="PTHR30273:SF2">
    <property type="entry name" value="PROTEIN FECR"/>
    <property type="match status" value="1"/>
</dbReference>
<dbReference type="GO" id="GO:0016989">
    <property type="term" value="F:sigma factor antagonist activity"/>
    <property type="evidence" value="ECO:0007669"/>
    <property type="project" value="TreeGrafter"/>
</dbReference>
<sequence>MKKGATAYNKYIHYKESDFLTDAYFQEWVYQPSADHDTFWQMVLTHLPQQQEAIENARIYLKSIAFVTHTPTDAEVEASWARHLQLLNAQLEAEKENPPKVHFLSRRTMFRAAAVISGLIIIGGTYFLLNRTRNEQVIASTTFGEIRHVTLPDGSQIELNANSKITYSKNWSKGNNREVWLEGEALFHVIHINKDTNQIKAEEKFLVHTKDLTVTVLGTMFDVRQRRQKTEVVLESGKIKLSFANGKDQDIIMSPGQIVSYNNAENKLITSTTSAEKYSAWKNQKLILQDPTVNDILLYLEDNFGKKIIMQDPAMNNRTVSGPILISSLDDALFVLSTVLNTEVEKQDSNTIILRSRSSR</sequence>
<keyword evidence="5" id="KW-1185">Reference proteome</keyword>
<keyword evidence="1" id="KW-0472">Membrane</keyword>
<name>A0A327VRX0_9BACT</name>
<dbReference type="OrthoDB" id="923517at2"/>
<feature type="domain" description="Protein FecR C-terminal" evidence="3">
    <location>
        <begin position="285"/>
        <end position="353"/>
    </location>
</feature>
<dbReference type="InterPro" id="IPR032508">
    <property type="entry name" value="FecR_C"/>
</dbReference>